<organism evidence="2 3">
    <name type="scientific">Prochlorococcus phage P-HM2</name>
    <dbReference type="NCBI Taxonomy" id="445696"/>
    <lineage>
        <taxon>Viruses</taxon>
        <taxon>Duplodnaviria</taxon>
        <taxon>Heunggongvirae</taxon>
        <taxon>Uroviricota</taxon>
        <taxon>Caudoviricetes</taxon>
        <taxon>Eurybiavirus</taxon>
        <taxon>Eurybiavirus PHM2</taxon>
    </lineage>
</organism>
<dbReference type="OrthoDB" id="37234at10239"/>
<sequence>MALDPDIQKHFDFKYVEGELHMFVSKDLVEALGWTEKDIKLSFGNIERMNSFKGANLTITADNGYEHPWYKDSSQTEHTGRQRDMDAL</sequence>
<dbReference type="GeneID" id="10327918"/>
<dbReference type="RefSeq" id="YP_004323416.1">
    <property type="nucleotide sequence ID" value="NC_015284.1"/>
</dbReference>
<dbReference type="Proteomes" id="UP000006538">
    <property type="component" value="Segment"/>
</dbReference>
<protein>
    <submittedName>
        <fullName evidence="2">Uncharacterized protein</fullName>
    </submittedName>
</protein>
<evidence type="ECO:0000313" key="2">
    <source>
        <dbReference type="EMBL" id="ADO99825.1"/>
    </source>
</evidence>
<accession>E3SSP7</accession>
<evidence type="ECO:0000256" key="1">
    <source>
        <dbReference type="SAM" id="MobiDB-lite"/>
    </source>
</evidence>
<keyword evidence="3" id="KW-1185">Reference proteome</keyword>
<gene>
    <name evidence="2" type="ORF">PHM2_047</name>
</gene>
<name>E3SSP7_9CAUD</name>
<feature type="region of interest" description="Disordered" evidence="1">
    <location>
        <begin position="68"/>
        <end position="88"/>
    </location>
</feature>
<dbReference type="KEGG" id="vg:10327918"/>
<proteinExistence type="predicted"/>
<evidence type="ECO:0000313" key="3">
    <source>
        <dbReference type="Proteomes" id="UP000006538"/>
    </source>
</evidence>
<reference evidence="2 3" key="1">
    <citation type="journal article" date="2010" name="Environ. Microbiol.">
        <title>Genomic analysis of oceanic cyanobacterial myoviruses compared with T4-like myoviruses from diverse hosts and environments.</title>
        <authorList>
            <person name="Sullivan M.B."/>
            <person name="Huang K.H."/>
            <person name="Ignacio-Espinoza J.C."/>
            <person name="Berlin A.M."/>
            <person name="Kelly L."/>
            <person name="Weigele P.R."/>
            <person name="DeFrancesco A.S."/>
            <person name="Kern S.E."/>
            <person name="Thompson L.R."/>
            <person name="Young S."/>
            <person name="Yandava C."/>
            <person name="Fu R."/>
            <person name="Krastins B."/>
            <person name="Chase M."/>
            <person name="Sarracino D."/>
            <person name="Osburne M.S."/>
            <person name="Henn M.R."/>
            <person name="Chisholm S.W."/>
        </authorList>
    </citation>
    <scope>NUCLEOTIDE SEQUENCE [LARGE SCALE GENOMIC DNA]</scope>
    <source>
        <strain evidence="2">M4-259</strain>
    </source>
</reference>
<dbReference type="EMBL" id="GU075905">
    <property type="protein sequence ID" value="ADO99825.1"/>
    <property type="molecule type" value="Genomic_DNA"/>
</dbReference>